<reference evidence="2" key="1">
    <citation type="journal article" date="2019" name="Sci. Rep.">
        <title>Draft genome of Tanacetum cinerariifolium, the natural source of mosquito coil.</title>
        <authorList>
            <person name="Yamashiro T."/>
            <person name="Shiraishi A."/>
            <person name="Satake H."/>
            <person name="Nakayama K."/>
        </authorList>
    </citation>
    <scope>NUCLEOTIDE SEQUENCE</scope>
</reference>
<gene>
    <name evidence="2" type="ORF">Tci_684982</name>
</gene>
<organism evidence="2">
    <name type="scientific">Tanacetum cinerariifolium</name>
    <name type="common">Dalmatian daisy</name>
    <name type="synonym">Chrysanthemum cinerariifolium</name>
    <dbReference type="NCBI Taxonomy" id="118510"/>
    <lineage>
        <taxon>Eukaryota</taxon>
        <taxon>Viridiplantae</taxon>
        <taxon>Streptophyta</taxon>
        <taxon>Embryophyta</taxon>
        <taxon>Tracheophyta</taxon>
        <taxon>Spermatophyta</taxon>
        <taxon>Magnoliopsida</taxon>
        <taxon>eudicotyledons</taxon>
        <taxon>Gunneridae</taxon>
        <taxon>Pentapetalae</taxon>
        <taxon>asterids</taxon>
        <taxon>campanulids</taxon>
        <taxon>Asterales</taxon>
        <taxon>Asteraceae</taxon>
        <taxon>Asteroideae</taxon>
        <taxon>Anthemideae</taxon>
        <taxon>Anthemidinae</taxon>
        <taxon>Tanacetum</taxon>
    </lineage>
</organism>
<feature type="region of interest" description="Disordered" evidence="1">
    <location>
        <begin position="1"/>
        <end position="20"/>
    </location>
</feature>
<evidence type="ECO:0000256" key="1">
    <source>
        <dbReference type="SAM" id="MobiDB-lite"/>
    </source>
</evidence>
<name>A0A699KYX5_TANCI</name>
<dbReference type="AlphaFoldDB" id="A0A699KYX5"/>
<comment type="caution">
    <text evidence="2">The sequence shown here is derived from an EMBL/GenBank/DDBJ whole genome shotgun (WGS) entry which is preliminary data.</text>
</comment>
<feature type="non-terminal residue" evidence="2">
    <location>
        <position position="1"/>
    </location>
</feature>
<proteinExistence type="predicted"/>
<dbReference type="EMBL" id="BKCJ010558534">
    <property type="protein sequence ID" value="GFB13011.1"/>
    <property type="molecule type" value="Genomic_DNA"/>
</dbReference>
<evidence type="ECO:0000313" key="2">
    <source>
        <dbReference type="EMBL" id="GFB13011.1"/>
    </source>
</evidence>
<accession>A0A699KYX5</accession>
<protein>
    <submittedName>
        <fullName evidence="2">Uncharacterized protein</fullName>
    </submittedName>
</protein>
<sequence>RVDSSKDKQHLGEDASKQGRIEAIDADEEITLVNDQDDVRMFDVSELHGDKVFIDKEVTKNEVNDEVQKLVKEVVENINTAKLIIDVAQLKKKDQIRLDEETALKLQAEFDEEAQRLAREGAQKELEANIALIETRDDVQAKIDVDYQLAKRLPVEDVDLLLLGDLKTMFEPPVEDVVWRKQQGYNDLEWKLYDSCGVHFLRMQSMYIYMLEEKKYP</sequence>